<dbReference type="AlphaFoldDB" id="A0A8H2PIY3"/>
<sequence>LYTIALKQDLPLDQTQADIAIDELNDIIKIIETYDID</sequence>
<organism evidence="1 2">
    <name type="scientific">Colwellia ponticola</name>
    <dbReference type="NCBI Taxonomy" id="2304625"/>
    <lineage>
        <taxon>Bacteria</taxon>
        <taxon>Pseudomonadati</taxon>
        <taxon>Pseudomonadota</taxon>
        <taxon>Gammaproteobacteria</taxon>
        <taxon>Alteromonadales</taxon>
        <taxon>Colwelliaceae</taxon>
        <taxon>Colwellia</taxon>
    </lineage>
</organism>
<keyword evidence="2" id="KW-1185">Reference proteome</keyword>
<dbReference type="EMBL" id="SZVP01000133">
    <property type="protein sequence ID" value="TMM35746.1"/>
    <property type="molecule type" value="Genomic_DNA"/>
</dbReference>
<dbReference type="Proteomes" id="UP000307702">
    <property type="component" value="Unassembled WGS sequence"/>
</dbReference>
<name>A0A8H2PIY3_9GAMM</name>
<comment type="caution">
    <text evidence="1">The sequence shown here is derived from an EMBL/GenBank/DDBJ whole genome shotgun (WGS) entry which is preliminary data.</text>
</comment>
<evidence type="ECO:0000313" key="1">
    <source>
        <dbReference type="EMBL" id="TMM35746.1"/>
    </source>
</evidence>
<accession>A0A8H2PIY3</accession>
<reference evidence="1 2" key="1">
    <citation type="submission" date="2019-05" db="EMBL/GenBank/DDBJ databases">
        <title>Colwellia ponticola sp. nov., isolated from seawater.</title>
        <authorList>
            <person name="Yoon J.-H."/>
        </authorList>
    </citation>
    <scope>NUCLEOTIDE SEQUENCE [LARGE SCALE GENOMIC DNA]</scope>
    <source>
        <strain evidence="1 2">OISW-25</strain>
    </source>
</reference>
<proteinExistence type="predicted"/>
<feature type="non-terminal residue" evidence="1">
    <location>
        <position position="1"/>
    </location>
</feature>
<gene>
    <name evidence="1" type="ORF">FCS21_16210</name>
</gene>
<evidence type="ECO:0000313" key="2">
    <source>
        <dbReference type="Proteomes" id="UP000307702"/>
    </source>
</evidence>
<protein>
    <submittedName>
        <fullName evidence="1">HAD family phosphatase</fullName>
    </submittedName>
</protein>